<keyword evidence="1" id="KW-0472">Membrane</keyword>
<keyword evidence="3" id="KW-0378">Hydrolase</keyword>
<dbReference type="Pfam" id="PF03372">
    <property type="entry name" value="Exo_endo_phos"/>
    <property type="match status" value="1"/>
</dbReference>
<gene>
    <name evidence="3" type="ORF">ACFPLB_00630</name>
</gene>
<keyword evidence="1" id="KW-1133">Transmembrane helix</keyword>
<keyword evidence="3" id="KW-0255">Endonuclease</keyword>
<keyword evidence="4" id="KW-1185">Reference proteome</keyword>
<evidence type="ECO:0000313" key="3">
    <source>
        <dbReference type="EMBL" id="MFC5384467.1"/>
    </source>
</evidence>
<dbReference type="Proteomes" id="UP001596016">
    <property type="component" value="Unassembled WGS sequence"/>
</dbReference>
<feature type="transmembrane region" description="Helical" evidence="1">
    <location>
        <begin position="72"/>
        <end position="90"/>
    </location>
</feature>
<keyword evidence="1" id="KW-0812">Transmembrane</keyword>
<evidence type="ECO:0000256" key="1">
    <source>
        <dbReference type="SAM" id="Phobius"/>
    </source>
</evidence>
<evidence type="ECO:0000313" key="4">
    <source>
        <dbReference type="Proteomes" id="UP001596016"/>
    </source>
</evidence>
<dbReference type="GO" id="GO:0004519">
    <property type="term" value="F:endonuclease activity"/>
    <property type="evidence" value="ECO:0007669"/>
    <property type="project" value="UniProtKB-KW"/>
</dbReference>
<dbReference type="InterPro" id="IPR005135">
    <property type="entry name" value="Endo/exonuclease/phosphatase"/>
</dbReference>
<sequence length="325" mass="36336">MSFLRRRHLADFTVPLITIVQLFYIAAQFGSHLLARDLWAADMANFIRPHLLAAGIALFAISLVPRSRLTRVGAVISLFAAIFPFVFLPTPATGGGGSQFTIISANVLSDNRDPRPFLSIPEVASSDIVVLQEMRPVWQDALVKSGLWRFESSRDLRANTDMKVFSRFPIISEQVVSQASRDTGGRHPLRLELLIEDRQVILYAVHAQTPRRPSMWRERAAYFRDLTQALLQEDGDAAVVIAGDWNMPPWSPFFQDFLAETGYRTTESAWWPSPTRFSTRFGNIPALGTPIDRIVISPNMGLASLGLGPRFQSNHLPVIARLTLP</sequence>
<protein>
    <submittedName>
        <fullName evidence="3">Endonuclease/exonuclease/phosphatase family protein</fullName>
    </submittedName>
</protein>
<dbReference type="EMBL" id="JBHSLL010000003">
    <property type="protein sequence ID" value="MFC5384467.1"/>
    <property type="molecule type" value="Genomic_DNA"/>
</dbReference>
<keyword evidence="3" id="KW-0540">Nuclease</keyword>
<feature type="domain" description="Endonuclease/exonuclease/phosphatase" evidence="2">
    <location>
        <begin position="104"/>
        <end position="315"/>
    </location>
</feature>
<evidence type="ECO:0000259" key="2">
    <source>
        <dbReference type="Pfam" id="PF03372"/>
    </source>
</evidence>
<comment type="caution">
    <text evidence="3">The sequence shown here is derived from an EMBL/GenBank/DDBJ whole genome shotgun (WGS) entry which is preliminary data.</text>
</comment>
<feature type="transmembrane region" description="Helical" evidence="1">
    <location>
        <begin position="46"/>
        <end position="65"/>
    </location>
</feature>
<organism evidence="3 4">
    <name type="scientific">Aquamicrobium segne</name>
    <dbReference type="NCBI Taxonomy" id="469547"/>
    <lineage>
        <taxon>Bacteria</taxon>
        <taxon>Pseudomonadati</taxon>
        <taxon>Pseudomonadota</taxon>
        <taxon>Alphaproteobacteria</taxon>
        <taxon>Hyphomicrobiales</taxon>
        <taxon>Phyllobacteriaceae</taxon>
        <taxon>Aquamicrobium</taxon>
    </lineage>
</organism>
<dbReference type="InterPro" id="IPR036691">
    <property type="entry name" value="Endo/exonu/phosph_ase_sf"/>
</dbReference>
<dbReference type="SUPFAM" id="SSF56219">
    <property type="entry name" value="DNase I-like"/>
    <property type="match status" value="1"/>
</dbReference>
<proteinExistence type="predicted"/>
<name>A0ABW0GSW0_9HYPH</name>
<dbReference type="RefSeq" id="WP_378227323.1">
    <property type="nucleotide sequence ID" value="NZ_JBHSLL010000003.1"/>
</dbReference>
<feature type="transmembrane region" description="Helical" evidence="1">
    <location>
        <begin position="12"/>
        <end position="34"/>
    </location>
</feature>
<dbReference type="Gene3D" id="3.60.10.10">
    <property type="entry name" value="Endonuclease/exonuclease/phosphatase"/>
    <property type="match status" value="1"/>
</dbReference>
<reference evidence="4" key="1">
    <citation type="journal article" date="2019" name="Int. J. Syst. Evol. Microbiol.">
        <title>The Global Catalogue of Microorganisms (GCM) 10K type strain sequencing project: providing services to taxonomists for standard genome sequencing and annotation.</title>
        <authorList>
            <consortium name="The Broad Institute Genomics Platform"/>
            <consortium name="The Broad Institute Genome Sequencing Center for Infectious Disease"/>
            <person name="Wu L."/>
            <person name="Ma J."/>
        </authorList>
    </citation>
    <scope>NUCLEOTIDE SEQUENCE [LARGE SCALE GENOMIC DNA]</scope>
    <source>
        <strain evidence="4">CGMCC 4.1415</strain>
    </source>
</reference>
<accession>A0ABW0GSW0</accession>